<dbReference type="OrthoDB" id="1055762at2"/>
<accession>A0A0E9N2U3</accession>
<dbReference type="AlphaFoldDB" id="A0A0E9N2U3"/>
<evidence type="ECO:0000313" key="2">
    <source>
        <dbReference type="EMBL" id="GAO44098.1"/>
    </source>
</evidence>
<dbReference type="EMBL" id="BBWV01000003">
    <property type="protein sequence ID" value="GAO44098.1"/>
    <property type="molecule type" value="Genomic_DNA"/>
</dbReference>
<dbReference type="Proteomes" id="UP000033121">
    <property type="component" value="Unassembled WGS sequence"/>
</dbReference>
<feature type="domain" description="Peptidase S8/S53" evidence="1">
    <location>
        <begin position="64"/>
        <end position="248"/>
    </location>
</feature>
<comment type="caution">
    <text evidence="2">The sequence shown here is derived from an EMBL/GenBank/DDBJ whole genome shotgun (WGS) entry which is preliminary data.</text>
</comment>
<name>A0A0E9N2U3_9BACT</name>
<reference evidence="2 3" key="1">
    <citation type="submission" date="2015-04" db="EMBL/GenBank/DDBJ databases">
        <title>Whole genome shotgun sequence of Flavihumibacter petaseus NBRC 106054.</title>
        <authorList>
            <person name="Miyazawa S."/>
            <person name="Hosoyama A."/>
            <person name="Hashimoto M."/>
            <person name="Noguchi M."/>
            <person name="Tsuchikane K."/>
            <person name="Ohji S."/>
            <person name="Yamazoe A."/>
            <person name="Ichikawa N."/>
            <person name="Kimura A."/>
            <person name="Fujita N."/>
        </authorList>
    </citation>
    <scope>NUCLEOTIDE SEQUENCE [LARGE SCALE GENOMIC DNA]</scope>
    <source>
        <strain evidence="2 3">NBRC 106054</strain>
    </source>
</reference>
<evidence type="ECO:0000259" key="1">
    <source>
        <dbReference type="Pfam" id="PF00082"/>
    </source>
</evidence>
<dbReference type="Pfam" id="PF00082">
    <property type="entry name" value="Peptidase_S8"/>
    <property type="match status" value="1"/>
</dbReference>
<sequence>MDNGYQERKNELRNYALPNDIESLPGAAQSRVALIDGMPDLSHECFTGARIIVDSSLISEPDVASQFHGTAVASMLTGNVGDSLGLCKDSTLICIPVLDRMWANNLLGVKDLDFRLSNAIMLAVKQEVQVIQMSLDFNPDYTGGFCFLIRAMQCAAENGIRIIVSTGNGRRIGYNKVLATPGVVPVCSNNQDQMNLITTNLGNTVGLRGFQAPGFNIPVAVPSNEYTLESGSSYAAAFVTAGYLVTRQYLHMEADHAWDVIYESHSIAAGRRSIVPPCFNIKHVQTFLRNNKKCFSLKN</sequence>
<dbReference type="InterPro" id="IPR000209">
    <property type="entry name" value="Peptidase_S8/S53_dom"/>
</dbReference>
<dbReference type="Gene3D" id="3.40.50.200">
    <property type="entry name" value="Peptidase S8/S53 domain"/>
    <property type="match status" value="1"/>
</dbReference>
<protein>
    <submittedName>
        <fullName evidence="2">Peptidase S8 family protein</fullName>
    </submittedName>
</protein>
<organism evidence="2 3">
    <name type="scientific">Flavihumibacter petaseus NBRC 106054</name>
    <dbReference type="NCBI Taxonomy" id="1220578"/>
    <lineage>
        <taxon>Bacteria</taxon>
        <taxon>Pseudomonadati</taxon>
        <taxon>Bacteroidota</taxon>
        <taxon>Chitinophagia</taxon>
        <taxon>Chitinophagales</taxon>
        <taxon>Chitinophagaceae</taxon>
        <taxon>Flavihumibacter</taxon>
    </lineage>
</organism>
<dbReference type="GO" id="GO:0004252">
    <property type="term" value="F:serine-type endopeptidase activity"/>
    <property type="evidence" value="ECO:0007669"/>
    <property type="project" value="InterPro"/>
</dbReference>
<dbReference type="STRING" id="1220578.FPE01S_03_01375"/>
<dbReference type="SUPFAM" id="SSF52743">
    <property type="entry name" value="Subtilisin-like"/>
    <property type="match status" value="1"/>
</dbReference>
<dbReference type="InterPro" id="IPR036852">
    <property type="entry name" value="Peptidase_S8/S53_dom_sf"/>
</dbReference>
<keyword evidence="3" id="KW-1185">Reference proteome</keyword>
<evidence type="ECO:0000313" key="3">
    <source>
        <dbReference type="Proteomes" id="UP000033121"/>
    </source>
</evidence>
<dbReference type="RefSeq" id="WP_046370070.1">
    <property type="nucleotide sequence ID" value="NZ_BBWV01000003.1"/>
</dbReference>
<proteinExistence type="predicted"/>
<gene>
    <name evidence="2" type="ORF">FPE01S_03_01375</name>
</gene>
<dbReference type="GO" id="GO:0006508">
    <property type="term" value="P:proteolysis"/>
    <property type="evidence" value="ECO:0007669"/>
    <property type="project" value="InterPro"/>
</dbReference>